<keyword evidence="1" id="KW-0245">EGF-like domain</keyword>
<feature type="chain" id="PRO_5040147113" description="EGF-like domain-containing protein" evidence="2">
    <location>
        <begin position="20"/>
        <end position="65"/>
    </location>
</feature>
<dbReference type="EMBL" id="OU895879">
    <property type="protein sequence ID" value="CAG9806717.1"/>
    <property type="molecule type" value="Genomic_DNA"/>
</dbReference>
<reference evidence="4" key="2">
    <citation type="submission" date="2022-10" db="EMBL/GenBank/DDBJ databases">
        <authorList>
            <consortium name="ENA_rothamsted_submissions"/>
            <consortium name="culmorum"/>
            <person name="King R."/>
        </authorList>
    </citation>
    <scope>NUCLEOTIDE SEQUENCE</scope>
</reference>
<evidence type="ECO:0000313" key="5">
    <source>
        <dbReference type="Proteomes" id="UP001153620"/>
    </source>
</evidence>
<accession>A0A9N9RZV6</accession>
<reference evidence="4" key="1">
    <citation type="submission" date="2022-01" db="EMBL/GenBank/DDBJ databases">
        <authorList>
            <person name="King R."/>
        </authorList>
    </citation>
    <scope>NUCLEOTIDE SEQUENCE</scope>
</reference>
<evidence type="ECO:0000256" key="2">
    <source>
        <dbReference type="SAM" id="SignalP"/>
    </source>
</evidence>
<dbReference type="Proteomes" id="UP001153620">
    <property type="component" value="Chromosome 3"/>
</dbReference>
<sequence>MQSKVFFLVCCVLLCTVSAQILFADTPECSHLECGPKAVCKVSNFGYACKCKSEFGGPYSMACFG</sequence>
<dbReference type="AlphaFoldDB" id="A0A9N9RZV6"/>
<gene>
    <name evidence="4" type="ORF">CHIRRI_LOCUS9571</name>
</gene>
<feature type="domain" description="EGF-like" evidence="3">
    <location>
        <begin position="25"/>
        <end position="61"/>
    </location>
</feature>
<evidence type="ECO:0000256" key="1">
    <source>
        <dbReference type="PROSITE-ProRule" id="PRU00076"/>
    </source>
</evidence>
<comment type="caution">
    <text evidence="1">Lacks conserved residue(s) required for the propagation of feature annotation.</text>
</comment>
<keyword evidence="2" id="KW-0732">Signal</keyword>
<evidence type="ECO:0000259" key="3">
    <source>
        <dbReference type="PROSITE" id="PS50026"/>
    </source>
</evidence>
<organism evidence="4 5">
    <name type="scientific">Chironomus riparius</name>
    <dbReference type="NCBI Taxonomy" id="315576"/>
    <lineage>
        <taxon>Eukaryota</taxon>
        <taxon>Metazoa</taxon>
        <taxon>Ecdysozoa</taxon>
        <taxon>Arthropoda</taxon>
        <taxon>Hexapoda</taxon>
        <taxon>Insecta</taxon>
        <taxon>Pterygota</taxon>
        <taxon>Neoptera</taxon>
        <taxon>Endopterygota</taxon>
        <taxon>Diptera</taxon>
        <taxon>Nematocera</taxon>
        <taxon>Chironomoidea</taxon>
        <taxon>Chironomidae</taxon>
        <taxon>Chironominae</taxon>
        <taxon>Chironomus</taxon>
    </lineage>
</organism>
<evidence type="ECO:0000313" key="4">
    <source>
        <dbReference type="EMBL" id="CAG9806717.1"/>
    </source>
</evidence>
<dbReference type="PROSITE" id="PS50026">
    <property type="entry name" value="EGF_3"/>
    <property type="match status" value="1"/>
</dbReference>
<proteinExistence type="predicted"/>
<name>A0A9N9RZV6_9DIPT</name>
<feature type="signal peptide" evidence="2">
    <location>
        <begin position="1"/>
        <end position="19"/>
    </location>
</feature>
<dbReference type="InterPro" id="IPR000742">
    <property type="entry name" value="EGF"/>
</dbReference>
<keyword evidence="5" id="KW-1185">Reference proteome</keyword>
<protein>
    <recommendedName>
        <fullName evidence="3">EGF-like domain-containing protein</fullName>
    </recommendedName>
</protein>